<dbReference type="GO" id="GO:0046718">
    <property type="term" value="P:symbiont entry into host cell"/>
    <property type="evidence" value="ECO:0007669"/>
    <property type="project" value="InterPro"/>
</dbReference>
<dbReference type="AlphaFoldDB" id="A0A7D7P5A9"/>
<feature type="compositionally biased region" description="Polar residues" evidence="3">
    <location>
        <begin position="304"/>
        <end position="318"/>
    </location>
</feature>
<dbReference type="GO" id="GO:0019062">
    <property type="term" value="P:virion attachment to host cell"/>
    <property type="evidence" value="ECO:0007669"/>
    <property type="project" value="InterPro"/>
</dbReference>
<dbReference type="Pfam" id="PF12571">
    <property type="entry name" value="Phage_tail_fib"/>
    <property type="match status" value="1"/>
</dbReference>
<feature type="domain" description="Phage tail fibre protein N-terminal" evidence="4">
    <location>
        <begin position="6"/>
        <end position="153"/>
    </location>
</feature>
<gene>
    <name evidence="6" type="ORF">HVV39_03700</name>
</gene>
<feature type="domain" description="Long-tail fiber proximal subunit trimerization" evidence="5">
    <location>
        <begin position="466"/>
        <end position="537"/>
    </location>
</feature>
<sequence>MSTTTRKFKTVLTDTGAKKLAQAAAPDGKPVRLTHMAVGDGGGTLPTPDSKQTRLVHEVWRHTVNRVILDATHQNRIIAELVIPPETGGFWIREIGVFDEHGDLIAVGNTAESYKPAVAEGSGRAQTFRTILTVSSTATVALTVDNTMVMATVDYVDDKLKEHEQSRRHPDASLTAKGFVQLSSATNSVSETQAATPKAVKAAYDLANGKYTAQDASTTRKGLVQLSSATNSTSETQAATPKAVKAAYDLANAKYTAQDATTAQKGIVQLSSATNSTSETLAATSKAVKAVMDETNKKAPLNSPALTGTPRTPTARQGTNNTQIASTAFVMAAIAALVDSSPDALNTLNELAAALGNDPNFATTMTNALAGKQPKDATLTALAGLATAADRFPYFTGNDVASLATLTKVGRDILAKSTVAAVIEYLGLQETVNRAGSAVQKNGDTLSGGLTFENDSILAWIRNTDWAKIGFKNDADGDTDSYMWFETGDNGNEYFKWRSRQSTTTKNLMTLKWDALNILVNAVINGSLGVGTTNALGGSSIVLGDNDTGFKQNGDGILDVYANSQRVFRFQNGVAIAFKNIQAGDSKKFSLSSSNTSTKNATFNLWGASTRPVVAELGDEAGWHFYSQRNTDNSVIFSVNGQIQPSNWGNFDSRYVKDVRLGTRVVQLMARGGRYEKAGHAITGLRIIGEVDGDDEAIFRPIQKYINGTWYNVAQV</sequence>
<evidence type="ECO:0000256" key="1">
    <source>
        <dbReference type="ARBA" id="ARBA00004328"/>
    </source>
</evidence>
<evidence type="ECO:0000259" key="4">
    <source>
        <dbReference type="Pfam" id="PF12571"/>
    </source>
</evidence>
<dbReference type="PANTHER" id="PTHR35191:SF1">
    <property type="entry name" value="PROPHAGE SIDE TAIL FIBER PROTEIN HOMOLOG STFQ-RELATED"/>
    <property type="match status" value="1"/>
</dbReference>
<dbReference type="InterPro" id="IPR048390">
    <property type="entry name" value="Gp34_trimer"/>
</dbReference>
<dbReference type="InterPro" id="IPR022225">
    <property type="entry name" value="Phage_tail_fibre_N"/>
</dbReference>
<dbReference type="EMBL" id="CP055981">
    <property type="protein sequence ID" value="QMS37178.1"/>
    <property type="molecule type" value="Genomic_DNA"/>
</dbReference>
<comment type="subcellular location">
    <subcellularLocation>
        <location evidence="1">Virion</location>
    </subcellularLocation>
</comment>
<dbReference type="InterPro" id="IPR005068">
    <property type="entry name" value="Phage_lambda_Stf-r2"/>
</dbReference>
<evidence type="ECO:0000313" key="7">
    <source>
        <dbReference type="Proteomes" id="UP000514533"/>
    </source>
</evidence>
<dbReference type="InterPro" id="IPR051934">
    <property type="entry name" value="Phage_Tail_Fiber_Structural"/>
</dbReference>
<dbReference type="PANTHER" id="PTHR35191">
    <property type="entry name" value="PROPHAGE SIDE TAIL FIBER PROTEIN HOMOLOG STFQ-RELATED"/>
    <property type="match status" value="1"/>
</dbReference>
<dbReference type="Proteomes" id="UP000514533">
    <property type="component" value="Chromosome"/>
</dbReference>
<name>A0A7D7P5A9_ECOLX</name>
<evidence type="ECO:0000256" key="2">
    <source>
        <dbReference type="ARBA" id="ARBA00022581"/>
    </source>
</evidence>
<evidence type="ECO:0000259" key="5">
    <source>
        <dbReference type="Pfam" id="PF21446"/>
    </source>
</evidence>
<evidence type="ECO:0000313" key="6">
    <source>
        <dbReference type="EMBL" id="QMS37178.1"/>
    </source>
</evidence>
<organism evidence="6 7">
    <name type="scientific">Escherichia coli</name>
    <dbReference type="NCBI Taxonomy" id="562"/>
    <lineage>
        <taxon>Bacteria</taxon>
        <taxon>Pseudomonadati</taxon>
        <taxon>Pseudomonadota</taxon>
        <taxon>Gammaproteobacteria</taxon>
        <taxon>Enterobacterales</taxon>
        <taxon>Enterobacteriaceae</taxon>
        <taxon>Escherichia</taxon>
    </lineage>
</organism>
<reference evidence="6 7" key="1">
    <citation type="submission" date="2020-06" db="EMBL/GenBank/DDBJ databases">
        <title>REHAB project genomes.</title>
        <authorList>
            <person name="Shaw L.P."/>
        </authorList>
    </citation>
    <scope>NUCLEOTIDE SEQUENCE [LARGE SCALE GENOMIC DNA]</scope>
    <source>
        <strain evidence="6 7">RHB01-C20</strain>
    </source>
</reference>
<protein>
    <submittedName>
        <fullName evidence="6">Tail fiber protein</fullName>
    </submittedName>
</protein>
<feature type="region of interest" description="Disordered" evidence="3">
    <location>
        <begin position="298"/>
        <end position="318"/>
    </location>
</feature>
<evidence type="ECO:0000256" key="3">
    <source>
        <dbReference type="SAM" id="MobiDB-lite"/>
    </source>
</evidence>
<proteinExistence type="predicted"/>
<accession>A0A7D7P5A9</accession>
<dbReference type="Pfam" id="PF03406">
    <property type="entry name" value="Phage_fiber_2"/>
    <property type="match status" value="3"/>
</dbReference>
<keyword evidence="2" id="KW-0945">Host-virus interaction</keyword>
<dbReference type="Pfam" id="PF21446">
    <property type="entry name" value="Gp34_trimer"/>
    <property type="match status" value="1"/>
</dbReference>